<dbReference type="InterPro" id="IPR032160">
    <property type="entry name" value="DUF4996"/>
</dbReference>
<dbReference type="OrthoDB" id="384721at2"/>
<sequence length="724" mass="77264">MEQLKLGGETIKKSREGYYLKALIERSLPRKWCLYACSVLIAVSAWSGIAAPKTEALSASELLTKLYDLDGSVLVAAHKGDWRNHPENSLSGIQSAIDMGVEMVEIDIRKTADGKLVLMHDDNVDRTTDGTGNVSSLTLSQIKALKLREGQGGSGAALTNETVPTLEEAMNLAKGKVLVNLDKCWDIRNDVWSVLVSTGTTSQGVFKSTASNATVDAWLDSKSPRPLYQAVITDSDNNLSELDALIAGAQPDLYELVFVTESSSVISSTTVNKITNAGRRVFVNTLWASLNAGHTDDMSVDDPDSGWGWVVNRGASFIQTDRPSQLVAYLNSREPLEAGWASKDIGTVGSIGSAGSRNGQFTLTASGFDIWTAADQFRYAYQPVSGDIVITARVKSQDHTSEWAKAGIMIRESLNADSKFADVVVTPSHGINFQRRPSTGLNLSNTTGYTDSLSGGTGQYVRLVRSGNTFTGFASTDGSSWTQIGSSVTISMSSSVYVGLAVTAHDNSKLGSATFDQVTVAAANAYSFTTVALRQGVSGYTGTTDAHVLEYYADRNTGGNGELETASYSGADTDEKHALIRFTLPSSIPSNAIITSAQLRVRLTTTRNGTVKKAIAVKEATGSWAEGAGTGIDGQTVSGVTWNTKPGYGASTIDQATINSARNAWYTFNVTDLVQSWVNGTSTNYGFVLLENTVNSSPGTKDFASANNNVTENRPSLVVTYRLP</sequence>
<dbReference type="GO" id="GO:0070291">
    <property type="term" value="P:N-acylethanolamine metabolic process"/>
    <property type="evidence" value="ECO:0007669"/>
    <property type="project" value="TreeGrafter"/>
</dbReference>
<keyword evidence="3" id="KW-0732">Signal</keyword>
<name>A0A4S4BS10_9BACL</name>
<dbReference type="GO" id="GO:0008889">
    <property type="term" value="F:glycerophosphodiester phosphodiesterase activity"/>
    <property type="evidence" value="ECO:0007669"/>
    <property type="project" value="TreeGrafter"/>
</dbReference>
<dbReference type="Pfam" id="PF16387">
    <property type="entry name" value="DUF4996"/>
    <property type="match status" value="1"/>
</dbReference>
<reference evidence="5 6" key="1">
    <citation type="submission" date="2019-04" db="EMBL/GenBank/DDBJ databases">
        <title>Cohnella sp. nov. isolated from preserved vegetables.</title>
        <authorList>
            <person name="Lin S.-Y."/>
            <person name="Hung M.-H."/>
            <person name="Young C.-C."/>
        </authorList>
    </citation>
    <scope>NUCLEOTIDE SEQUENCE [LARGE SCALE GENOMIC DNA]</scope>
    <source>
        <strain evidence="5 6">CC-MHH1044</strain>
    </source>
</reference>
<evidence type="ECO:0000259" key="4">
    <source>
        <dbReference type="PROSITE" id="PS51704"/>
    </source>
</evidence>
<dbReference type="SUPFAM" id="SSF51695">
    <property type="entry name" value="PLC-like phosphodiesterases"/>
    <property type="match status" value="1"/>
</dbReference>
<dbReference type="Pfam" id="PF24517">
    <property type="entry name" value="CBM96"/>
    <property type="match status" value="1"/>
</dbReference>
<evidence type="ECO:0000256" key="2">
    <source>
        <dbReference type="ARBA" id="ARBA00022525"/>
    </source>
</evidence>
<dbReference type="GO" id="GO:0005576">
    <property type="term" value="C:extracellular region"/>
    <property type="evidence" value="ECO:0007669"/>
    <property type="project" value="UniProtKB-SubCell"/>
</dbReference>
<protein>
    <submittedName>
        <fullName evidence="5">DNRLRE domain-containing protein</fullName>
    </submittedName>
</protein>
<gene>
    <name evidence="5" type="ORF">E6C55_21875</name>
</gene>
<comment type="subcellular location">
    <subcellularLocation>
        <location evidence="1">Secreted</location>
    </subcellularLocation>
</comment>
<accession>A0A4S4BS10</accession>
<organism evidence="5 6">
    <name type="scientific">Cohnella fermenti</name>
    <dbReference type="NCBI Taxonomy" id="2565925"/>
    <lineage>
        <taxon>Bacteria</taxon>
        <taxon>Bacillati</taxon>
        <taxon>Bacillota</taxon>
        <taxon>Bacilli</taxon>
        <taxon>Bacillales</taxon>
        <taxon>Paenibacillaceae</taxon>
        <taxon>Cohnella</taxon>
    </lineage>
</organism>
<dbReference type="PANTHER" id="PTHR46320">
    <property type="entry name" value="GLYCEROPHOSPHODIESTER PHOSPHODIESTERASE 1"/>
    <property type="match status" value="1"/>
</dbReference>
<dbReference type="InterPro" id="IPR055372">
    <property type="entry name" value="CBM96"/>
</dbReference>
<dbReference type="Pfam" id="PF03009">
    <property type="entry name" value="GDPD"/>
    <property type="match status" value="1"/>
</dbReference>
<proteinExistence type="predicted"/>
<evidence type="ECO:0000313" key="6">
    <source>
        <dbReference type="Proteomes" id="UP000310636"/>
    </source>
</evidence>
<evidence type="ECO:0000313" key="5">
    <source>
        <dbReference type="EMBL" id="THF75497.1"/>
    </source>
</evidence>
<comment type="caution">
    <text evidence="5">The sequence shown here is derived from an EMBL/GenBank/DDBJ whole genome shotgun (WGS) entry which is preliminary data.</text>
</comment>
<evidence type="ECO:0000256" key="1">
    <source>
        <dbReference type="ARBA" id="ARBA00004613"/>
    </source>
</evidence>
<keyword evidence="2" id="KW-0964">Secreted</keyword>
<dbReference type="GO" id="GO:0006580">
    <property type="term" value="P:ethanolamine metabolic process"/>
    <property type="evidence" value="ECO:0007669"/>
    <property type="project" value="TreeGrafter"/>
</dbReference>
<keyword evidence="6" id="KW-1185">Reference proteome</keyword>
<dbReference type="CDD" id="cd08566">
    <property type="entry name" value="GDPD_AtGDE_like"/>
    <property type="match status" value="1"/>
</dbReference>
<dbReference type="InterPro" id="IPR030395">
    <property type="entry name" value="GP_PDE_dom"/>
</dbReference>
<dbReference type="Proteomes" id="UP000310636">
    <property type="component" value="Unassembled WGS sequence"/>
</dbReference>
<evidence type="ECO:0000256" key="3">
    <source>
        <dbReference type="ARBA" id="ARBA00022729"/>
    </source>
</evidence>
<dbReference type="AlphaFoldDB" id="A0A4S4BS10"/>
<dbReference type="Gene3D" id="2.60.120.970">
    <property type="match status" value="1"/>
</dbReference>
<dbReference type="GO" id="GO:0006644">
    <property type="term" value="P:phospholipid metabolic process"/>
    <property type="evidence" value="ECO:0007669"/>
    <property type="project" value="TreeGrafter"/>
</dbReference>
<dbReference type="PANTHER" id="PTHR46320:SF1">
    <property type="entry name" value="GLYCEROPHOSPHODIESTER PHOSPHODIESTERASE 1"/>
    <property type="match status" value="1"/>
</dbReference>
<dbReference type="NCBIfam" id="NF033679">
    <property type="entry name" value="DNRLRE_dom"/>
    <property type="match status" value="1"/>
</dbReference>
<dbReference type="InterPro" id="IPR017946">
    <property type="entry name" value="PLC-like_Pdiesterase_TIM-brl"/>
</dbReference>
<dbReference type="EMBL" id="SSOB01000031">
    <property type="protein sequence ID" value="THF75497.1"/>
    <property type="molecule type" value="Genomic_DNA"/>
</dbReference>
<dbReference type="PROSITE" id="PS51704">
    <property type="entry name" value="GP_PDE"/>
    <property type="match status" value="1"/>
</dbReference>
<dbReference type="Gene3D" id="2.60.120.200">
    <property type="match status" value="1"/>
</dbReference>
<dbReference type="GO" id="GO:0005886">
    <property type="term" value="C:plasma membrane"/>
    <property type="evidence" value="ECO:0007669"/>
    <property type="project" value="TreeGrafter"/>
</dbReference>
<feature type="domain" description="GP-PDE" evidence="4">
    <location>
        <begin position="73"/>
        <end position="330"/>
    </location>
</feature>
<dbReference type="Gene3D" id="3.20.20.190">
    <property type="entry name" value="Phosphatidylinositol (PI) phosphodiesterase"/>
    <property type="match status" value="1"/>
</dbReference>